<proteinExistence type="predicted"/>
<keyword evidence="3" id="KW-1185">Reference proteome</keyword>
<dbReference type="EMBL" id="JAQRFI010000346">
    <property type="protein sequence ID" value="MDC9591965.1"/>
    <property type="molecule type" value="Genomic_DNA"/>
</dbReference>
<comment type="caution">
    <text evidence="2">The sequence shown here is derived from an EMBL/GenBank/DDBJ whole genome shotgun (WGS) entry which is preliminary data.</text>
</comment>
<feature type="non-terminal residue" evidence="2">
    <location>
        <position position="74"/>
    </location>
</feature>
<evidence type="ECO:0000259" key="1">
    <source>
        <dbReference type="Pfam" id="PF00501"/>
    </source>
</evidence>
<dbReference type="PANTHER" id="PTHR45527:SF14">
    <property type="entry name" value="PLIPASTATIN SYNTHASE SUBUNIT B"/>
    <property type="match status" value="1"/>
</dbReference>
<evidence type="ECO:0000313" key="3">
    <source>
        <dbReference type="Proteomes" id="UP001217178"/>
    </source>
</evidence>
<dbReference type="InterPro" id="IPR042099">
    <property type="entry name" value="ANL_N_sf"/>
</dbReference>
<accession>A0ABT5LLT2</accession>
<dbReference type="Proteomes" id="UP001217178">
    <property type="component" value="Unassembled WGS sequence"/>
</dbReference>
<dbReference type="Pfam" id="PF00501">
    <property type="entry name" value="AMP-binding"/>
    <property type="match status" value="1"/>
</dbReference>
<dbReference type="PANTHER" id="PTHR45527">
    <property type="entry name" value="NONRIBOSOMAL PEPTIDE SYNTHETASE"/>
    <property type="match status" value="1"/>
</dbReference>
<feature type="non-terminal residue" evidence="2">
    <location>
        <position position="1"/>
    </location>
</feature>
<reference evidence="2 3" key="1">
    <citation type="submission" date="2023-02" db="EMBL/GenBank/DDBJ databases">
        <title>Entomopathogenic bacteria.</title>
        <authorList>
            <person name="Machado R.A."/>
        </authorList>
    </citation>
    <scope>NUCLEOTIDE SEQUENCE [LARGE SCALE GENOMIC DNA]</scope>
    <source>
        <strain evidence="2 3">XENO-10</strain>
    </source>
</reference>
<dbReference type="InterPro" id="IPR020459">
    <property type="entry name" value="AMP-binding"/>
</dbReference>
<organism evidence="2 3">
    <name type="scientific">Xenorhabdus yunnanensis</name>
    <dbReference type="NCBI Taxonomy" id="3025878"/>
    <lineage>
        <taxon>Bacteria</taxon>
        <taxon>Pseudomonadati</taxon>
        <taxon>Pseudomonadota</taxon>
        <taxon>Gammaproteobacteria</taxon>
        <taxon>Enterobacterales</taxon>
        <taxon>Morganellaceae</taxon>
        <taxon>Xenorhabdus</taxon>
    </lineage>
</organism>
<dbReference type="PRINTS" id="PR00154">
    <property type="entry name" value="AMPBINDING"/>
</dbReference>
<gene>
    <name evidence="2" type="ORF">PSI23_22540</name>
</gene>
<dbReference type="InterPro" id="IPR000873">
    <property type="entry name" value="AMP-dep_synth/lig_dom"/>
</dbReference>
<feature type="domain" description="AMP-dependent synthetase/ligase" evidence="1">
    <location>
        <begin position="2"/>
        <end position="74"/>
    </location>
</feature>
<dbReference type="InterPro" id="IPR020845">
    <property type="entry name" value="AMP-binding_CS"/>
</dbReference>
<sequence length="74" mass="8427">APQHLAYIIYTSGSTGTPKGVMIEHRQVSRLFSAVQPWFGFSQQDVWCLFHSFAFDFSVWEIWGALLHGGRLVL</sequence>
<dbReference type="RefSeq" id="WP_273557104.1">
    <property type="nucleotide sequence ID" value="NZ_JAQRFI010000346.1"/>
</dbReference>
<dbReference type="SUPFAM" id="SSF56801">
    <property type="entry name" value="Acetyl-CoA synthetase-like"/>
    <property type="match status" value="1"/>
</dbReference>
<dbReference type="PROSITE" id="PS00455">
    <property type="entry name" value="AMP_BINDING"/>
    <property type="match status" value="1"/>
</dbReference>
<protein>
    <submittedName>
        <fullName evidence="2">AMP-binding protein</fullName>
    </submittedName>
</protein>
<name>A0ABT5LLT2_9GAMM</name>
<evidence type="ECO:0000313" key="2">
    <source>
        <dbReference type="EMBL" id="MDC9591965.1"/>
    </source>
</evidence>
<dbReference type="Gene3D" id="3.40.50.12780">
    <property type="entry name" value="N-terminal domain of ligase-like"/>
    <property type="match status" value="1"/>
</dbReference>